<evidence type="ECO:0000313" key="8">
    <source>
        <dbReference type="Proteomes" id="UP000217265"/>
    </source>
</evidence>
<evidence type="ECO:0000256" key="1">
    <source>
        <dbReference type="ARBA" id="ARBA00004167"/>
    </source>
</evidence>
<gene>
    <name evidence="7" type="ORF">CMV30_18305</name>
</gene>
<evidence type="ECO:0000256" key="2">
    <source>
        <dbReference type="ARBA" id="ARBA00022692"/>
    </source>
</evidence>
<dbReference type="OrthoDB" id="192927at2"/>
<evidence type="ECO:0000256" key="3">
    <source>
        <dbReference type="ARBA" id="ARBA00022989"/>
    </source>
</evidence>
<dbReference type="InterPro" id="IPR037682">
    <property type="entry name" value="TonB_C"/>
</dbReference>
<organism evidence="7 8">
    <name type="scientific">Nibricoccus aquaticus</name>
    <dbReference type="NCBI Taxonomy" id="2576891"/>
    <lineage>
        <taxon>Bacteria</taxon>
        <taxon>Pseudomonadati</taxon>
        <taxon>Verrucomicrobiota</taxon>
        <taxon>Opitutia</taxon>
        <taxon>Opitutales</taxon>
        <taxon>Opitutaceae</taxon>
        <taxon>Nibricoccus</taxon>
    </lineage>
</organism>
<dbReference type="KEGG" id="vbh:CMV30_18305"/>
<reference evidence="7 8" key="1">
    <citation type="submission" date="2017-09" db="EMBL/GenBank/DDBJ databases">
        <title>Complete genome sequence of Verrucomicrobial strain HZ-65, isolated from freshwater.</title>
        <authorList>
            <person name="Choi A."/>
        </authorList>
    </citation>
    <scope>NUCLEOTIDE SEQUENCE [LARGE SCALE GENOMIC DNA]</scope>
    <source>
        <strain evidence="7 8">HZ-65</strain>
    </source>
</reference>
<accession>A0A290QBC3</accession>
<dbReference type="Gene3D" id="3.30.1150.10">
    <property type="match status" value="1"/>
</dbReference>
<dbReference type="AlphaFoldDB" id="A0A290QBC3"/>
<proteinExistence type="predicted"/>
<evidence type="ECO:0000259" key="6">
    <source>
        <dbReference type="PROSITE" id="PS52015"/>
    </source>
</evidence>
<keyword evidence="2 5" id="KW-0812">Transmembrane</keyword>
<keyword evidence="8" id="KW-1185">Reference proteome</keyword>
<dbReference type="SUPFAM" id="SSF74653">
    <property type="entry name" value="TolA/TonB C-terminal domain"/>
    <property type="match status" value="1"/>
</dbReference>
<dbReference type="Pfam" id="PF03544">
    <property type="entry name" value="TonB_C"/>
    <property type="match status" value="1"/>
</dbReference>
<keyword evidence="3 5" id="KW-1133">Transmembrane helix</keyword>
<name>A0A290QBC3_9BACT</name>
<feature type="domain" description="TonB C-terminal" evidence="6">
    <location>
        <begin position="189"/>
        <end position="284"/>
    </location>
</feature>
<dbReference type="RefSeq" id="WP_096057372.1">
    <property type="nucleotide sequence ID" value="NZ_CP023344.1"/>
</dbReference>
<evidence type="ECO:0000256" key="5">
    <source>
        <dbReference type="SAM" id="Phobius"/>
    </source>
</evidence>
<dbReference type="PROSITE" id="PS52015">
    <property type="entry name" value="TONB_CTD"/>
    <property type="match status" value="1"/>
</dbReference>
<protein>
    <recommendedName>
        <fullName evidence="6">TonB C-terminal domain-containing protein</fullName>
    </recommendedName>
</protein>
<dbReference type="InterPro" id="IPR006260">
    <property type="entry name" value="TonB/TolA_C"/>
</dbReference>
<evidence type="ECO:0000256" key="4">
    <source>
        <dbReference type="ARBA" id="ARBA00023136"/>
    </source>
</evidence>
<dbReference type="GO" id="GO:0055085">
    <property type="term" value="P:transmembrane transport"/>
    <property type="evidence" value="ECO:0007669"/>
    <property type="project" value="InterPro"/>
</dbReference>
<comment type="subcellular location">
    <subcellularLocation>
        <location evidence="1">Membrane</location>
        <topology evidence="1">Single-pass membrane protein</topology>
    </subcellularLocation>
</comment>
<sequence length="285" mass="30521">MNIEYPSGNGFAAGLSGLDPEPYVTADKRVAAAGLPGRTKSAPGSWRYPVERRRVLRVWLALSISVSAHAAFFFGFNGPKVVKVAVVEKETVEVGFVAPPVPEELVNEEVVDMSGETGEALEGVDVPSLPDLPTTVNLGDFTQTFDMTSLLPRADVKGANNLSTIPGNFRRGGSGGTATSMGNIFSLSDLDRAPSPTFQPAPSVPAHLLRDAPTVRVTVEFIVSVKGTVSEARVLSSDNEAFNDIAVVAIMKWKFRPGYRRGKTVNVRMIQPMRFTAAGNADESR</sequence>
<feature type="transmembrane region" description="Helical" evidence="5">
    <location>
        <begin position="55"/>
        <end position="76"/>
    </location>
</feature>
<dbReference type="EMBL" id="CP023344">
    <property type="protein sequence ID" value="ATC65743.1"/>
    <property type="molecule type" value="Genomic_DNA"/>
</dbReference>
<evidence type="ECO:0000313" key="7">
    <source>
        <dbReference type="EMBL" id="ATC65743.1"/>
    </source>
</evidence>
<keyword evidence="4 5" id="KW-0472">Membrane</keyword>
<dbReference type="GO" id="GO:0016020">
    <property type="term" value="C:membrane"/>
    <property type="evidence" value="ECO:0007669"/>
    <property type="project" value="UniProtKB-SubCell"/>
</dbReference>
<dbReference type="Proteomes" id="UP000217265">
    <property type="component" value="Chromosome"/>
</dbReference>
<dbReference type="NCBIfam" id="TIGR01352">
    <property type="entry name" value="tonB_Cterm"/>
    <property type="match status" value="1"/>
</dbReference>